<dbReference type="RefSeq" id="WP_020932084.1">
    <property type="nucleotide sequence ID" value="NC_021917.1"/>
</dbReference>
<evidence type="ECO:0000313" key="2">
    <source>
        <dbReference type="Proteomes" id="UP000015380"/>
    </source>
</evidence>
<proteinExistence type="predicted"/>
<reference evidence="2" key="2">
    <citation type="journal article" date="2016" name="Environ. Microbiol. Rep.">
        <title>Analysis of defence systems and a conjugative IncP-1 plasmid in the marine polyaromatic hydrocarbons-degrading bacterium Cycloclasticus sp. 78-ME.</title>
        <authorList>
            <person name="Yakimov M.M."/>
            <person name="Crisafi F."/>
            <person name="Messina E."/>
            <person name="Smedile F."/>
            <person name="Lopatina A."/>
            <person name="Denaro R."/>
            <person name="Pieper D.H."/>
            <person name="Golyshin P.N."/>
            <person name="Giuliano L."/>
        </authorList>
    </citation>
    <scope>NUCLEOTIDE SEQUENCE [LARGE SCALE GENOMIC DNA]</scope>
    <source>
        <strain evidence="2">78-ME</strain>
    </source>
</reference>
<dbReference type="EMBL" id="CP005996">
    <property type="protein sequence ID" value="AGS38894.1"/>
    <property type="molecule type" value="Genomic_DNA"/>
</dbReference>
<dbReference type="HOGENOM" id="CLU_528653_0_0_6"/>
<organism evidence="1 2">
    <name type="scientific">Cycloclasticus zancles 78-ME</name>
    <dbReference type="NCBI Taxonomy" id="1198232"/>
    <lineage>
        <taxon>Bacteria</taxon>
        <taxon>Pseudomonadati</taxon>
        <taxon>Pseudomonadota</taxon>
        <taxon>Gammaproteobacteria</taxon>
        <taxon>Thiotrichales</taxon>
        <taxon>Piscirickettsiaceae</taxon>
        <taxon>Cycloclasticus</taxon>
    </lineage>
</organism>
<gene>
    <name evidence="1" type="ORF">CYCME_0553</name>
</gene>
<dbReference type="eggNOG" id="ENOG502Z8MQ">
    <property type="taxonomic scope" value="Bacteria"/>
</dbReference>
<dbReference type="KEGG" id="cza:CYCME_0553"/>
<keyword evidence="2" id="KW-1185">Reference proteome</keyword>
<sequence length="515" mass="57895">MNKKYAIYLSDSTIVLCTVGSSGVELLLEEYASNQNFEEKCKTILEKYKETNVDVFLDLIGEEYKHESIPHVRGKDGELLLARKQQSLFPGADLVWKTHVKREKTGRKDDVYLMMGMQLPKMVKDVFSLLIENEYAVSGVYSISILGTEIQKVLPDLQQYLTISRVLGRQQSDRSYRQTFTKNKEIVISRVTRAKGGDIDEAMVSLMTEIERMHHFLNGAKHLGVNHTLNVIGALGEHENRKLLSNKAGNNIEFRYVDLYELASKLGLKRPKSLLSLPELLTNLAVTKQVKPHFKPEDLCAKFQRNYVSSLLKRTSVAIVLLAVIGSAGLWWGAQNSKEDVKYLQAQIEALNSQHEDIGTELSGEEISPQLMKSVVDAYDALSNNQYAPEDALGVIAEAYIGFHDISILEITWVTTKSNESNTQEDQQEALLDTIKKPRKFAIKLGLPPSLSDRKLVNRVNSFSESLLNHGKITEVEQTSATINIQSNASMERTVSTESENGKPIEFTLLLTMKL</sequence>
<protein>
    <recommendedName>
        <fullName evidence="3">Competence protein A</fullName>
    </recommendedName>
</protein>
<evidence type="ECO:0008006" key="3">
    <source>
        <dbReference type="Google" id="ProtNLM"/>
    </source>
</evidence>
<dbReference type="Proteomes" id="UP000015380">
    <property type="component" value="Chromosome"/>
</dbReference>
<accession>S5T5R5</accession>
<name>S5T5R5_9GAMM</name>
<dbReference type="PATRIC" id="fig|1198232.3.peg.561"/>
<dbReference type="AlphaFoldDB" id="S5T5R5"/>
<reference evidence="1 2" key="1">
    <citation type="submission" date="2013-05" db="EMBL/GenBank/DDBJ databases">
        <title>Between feast and famine: a lifestyle of most important marine PAH-degrading bacterium Cycloclasticus sp. 7ME.</title>
        <authorList>
            <person name="Yakimov M.M."/>
            <person name="Messina E."/>
            <person name="Genovese M."/>
            <person name="Denaro R."/>
            <person name="Crisafi F."/>
            <person name="Russo D."/>
            <person name="Cappello S."/>
            <person name="Santisi S."/>
            <person name="Smedile F."/>
            <person name="Golyshina O.V."/>
            <person name="Tran H."/>
            <person name="Pieper D.H."/>
            <person name="Golyshin P.N."/>
            <person name="Giuliano L."/>
        </authorList>
    </citation>
    <scope>NUCLEOTIDE SEQUENCE [LARGE SCALE GENOMIC DNA]</scope>
    <source>
        <strain evidence="1 2">78-ME</strain>
    </source>
</reference>
<evidence type="ECO:0000313" key="1">
    <source>
        <dbReference type="EMBL" id="AGS38894.1"/>
    </source>
</evidence>